<comment type="function">
    <text evidence="12">In the presence of manganese, represses expression of mntH and mntS. Up-regulates expression of mntP.</text>
</comment>
<dbReference type="Pfam" id="PF02742">
    <property type="entry name" value="Fe_dep_repr_C"/>
    <property type="match status" value="1"/>
</dbReference>
<comment type="similarity">
    <text evidence="2">Belongs to the DtxR/MntR family.</text>
</comment>
<proteinExistence type="inferred from homology"/>
<keyword evidence="8" id="KW-0238">DNA-binding</keyword>
<dbReference type="NCBIfam" id="NF008273">
    <property type="entry name" value="PRK11050.1"/>
    <property type="match status" value="1"/>
</dbReference>
<sequence length="161" mass="17494">MPPISNTPGRGSRPVPHRPPPDAEAEAAAHPDRFNRARAAQSVAILEDYAEMIGDLIEEMGEARITDIARRMGVTHPTATKAVARLKREGLAVSRPYRGVFLTDEGLALADRVRARHRTVVAVLLALGVPPETAEMDAEGMEHHVSDLTLAAFETFLTRAD</sequence>
<dbReference type="OrthoDB" id="9791355at2"/>
<protein>
    <recommendedName>
        <fullName evidence="4">Transcriptional regulator MntR</fullName>
    </recommendedName>
    <alternativeName>
        <fullName evidence="13">Manganese transport regulator</fullName>
    </alternativeName>
</protein>
<evidence type="ECO:0000256" key="13">
    <source>
        <dbReference type="ARBA" id="ARBA00032593"/>
    </source>
</evidence>
<dbReference type="EMBL" id="SMFP01000010">
    <property type="protein sequence ID" value="TDE36241.1"/>
    <property type="molecule type" value="Genomic_DNA"/>
</dbReference>
<comment type="caution">
    <text evidence="16">The sequence shown here is derived from an EMBL/GenBank/DDBJ whole genome shotgun (WGS) entry which is preliminary data.</text>
</comment>
<dbReference type="PROSITE" id="PS50944">
    <property type="entry name" value="HTH_DTXR"/>
    <property type="match status" value="1"/>
</dbReference>
<dbReference type="InterPro" id="IPR036390">
    <property type="entry name" value="WH_DNA-bd_sf"/>
</dbReference>
<dbReference type="InterPro" id="IPR036388">
    <property type="entry name" value="WH-like_DNA-bd_sf"/>
</dbReference>
<evidence type="ECO:0000259" key="15">
    <source>
        <dbReference type="PROSITE" id="PS50944"/>
    </source>
</evidence>
<evidence type="ECO:0000256" key="6">
    <source>
        <dbReference type="ARBA" id="ARBA00022491"/>
    </source>
</evidence>
<keyword evidence="10" id="KW-0804">Transcription</keyword>
<dbReference type="InterPro" id="IPR036421">
    <property type="entry name" value="Fe_dep_repressor_sf"/>
</dbReference>
<dbReference type="Gene3D" id="1.10.60.10">
    <property type="entry name" value="Iron dependent repressor, metal binding and dimerisation domain"/>
    <property type="match status" value="1"/>
</dbReference>
<dbReference type="GO" id="GO:0005737">
    <property type="term" value="C:cytoplasm"/>
    <property type="evidence" value="ECO:0007669"/>
    <property type="project" value="UniProtKB-SubCell"/>
</dbReference>
<keyword evidence="9" id="KW-0010">Activator</keyword>
<dbReference type="Pfam" id="PF01325">
    <property type="entry name" value="Fe_dep_repress"/>
    <property type="match status" value="1"/>
</dbReference>
<comment type="subunit">
    <text evidence="3">Homodimer.</text>
</comment>
<dbReference type="Gene3D" id="1.10.10.10">
    <property type="entry name" value="Winged helix-like DNA-binding domain superfamily/Winged helix DNA-binding domain"/>
    <property type="match status" value="1"/>
</dbReference>
<dbReference type="GO" id="GO:0046914">
    <property type="term" value="F:transition metal ion binding"/>
    <property type="evidence" value="ECO:0007669"/>
    <property type="project" value="InterPro"/>
</dbReference>
<keyword evidence="7" id="KW-0805">Transcription regulation</keyword>
<keyword evidence="5" id="KW-0963">Cytoplasm</keyword>
<dbReference type="Proteomes" id="UP000294662">
    <property type="component" value="Unassembled WGS sequence"/>
</dbReference>
<dbReference type="SUPFAM" id="SSF46785">
    <property type="entry name" value="Winged helix' DNA-binding domain"/>
    <property type="match status" value="1"/>
</dbReference>
<evidence type="ECO:0000256" key="3">
    <source>
        <dbReference type="ARBA" id="ARBA00011738"/>
    </source>
</evidence>
<dbReference type="InterPro" id="IPR001367">
    <property type="entry name" value="Fe_dep_repressor"/>
</dbReference>
<dbReference type="PANTHER" id="PTHR33238">
    <property type="entry name" value="IRON (METAL) DEPENDENT REPRESSOR, DTXR FAMILY"/>
    <property type="match status" value="1"/>
</dbReference>
<evidence type="ECO:0000313" key="16">
    <source>
        <dbReference type="EMBL" id="TDE36241.1"/>
    </source>
</evidence>
<keyword evidence="17" id="KW-1185">Reference proteome</keyword>
<evidence type="ECO:0000256" key="1">
    <source>
        <dbReference type="ARBA" id="ARBA00004496"/>
    </source>
</evidence>
<dbReference type="SMART" id="SM00529">
    <property type="entry name" value="HTH_DTXR"/>
    <property type="match status" value="1"/>
</dbReference>
<dbReference type="GO" id="GO:0003700">
    <property type="term" value="F:DNA-binding transcription factor activity"/>
    <property type="evidence" value="ECO:0007669"/>
    <property type="project" value="InterPro"/>
</dbReference>
<feature type="region of interest" description="Disordered" evidence="14">
    <location>
        <begin position="1"/>
        <end position="29"/>
    </location>
</feature>
<dbReference type="PANTHER" id="PTHR33238:SF11">
    <property type="entry name" value="TRANSCRIPTIONAL REGULATOR MNTR"/>
    <property type="match status" value="1"/>
</dbReference>
<evidence type="ECO:0000256" key="9">
    <source>
        <dbReference type="ARBA" id="ARBA00023159"/>
    </source>
</evidence>
<dbReference type="InterPro" id="IPR022687">
    <property type="entry name" value="HTH_DTXR"/>
</dbReference>
<evidence type="ECO:0000256" key="4">
    <source>
        <dbReference type="ARBA" id="ARBA00022386"/>
    </source>
</evidence>
<dbReference type="AlphaFoldDB" id="A0A4R5END5"/>
<evidence type="ECO:0000256" key="7">
    <source>
        <dbReference type="ARBA" id="ARBA00023015"/>
    </source>
</evidence>
<comment type="subcellular location">
    <subcellularLocation>
        <location evidence="1">Cytoplasm</location>
    </subcellularLocation>
</comment>
<evidence type="ECO:0000256" key="11">
    <source>
        <dbReference type="ARBA" id="ARBA00023211"/>
    </source>
</evidence>
<dbReference type="GO" id="GO:0046983">
    <property type="term" value="F:protein dimerization activity"/>
    <property type="evidence" value="ECO:0007669"/>
    <property type="project" value="InterPro"/>
</dbReference>
<evidence type="ECO:0000256" key="10">
    <source>
        <dbReference type="ARBA" id="ARBA00023163"/>
    </source>
</evidence>
<dbReference type="InterPro" id="IPR022689">
    <property type="entry name" value="Iron_dep_repressor"/>
</dbReference>
<keyword evidence="11" id="KW-0464">Manganese</keyword>
<feature type="domain" description="HTH dtxR-type" evidence="15">
    <location>
        <begin position="46"/>
        <end position="103"/>
    </location>
</feature>
<gene>
    <name evidence="16" type="primary">mntR</name>
    <name evidence="16" type="ORF">E1B25_15110</name>
</gene>
<evidence type="ECO:0000256" key="2">
    <source>
        <dbReference type="ARBA" id="ARBA00007871"/>
    </source>
</evidence>
<organism evidence="16 17">
    <name type="scientific">Antarcticimicrobium sediminis</name>
    <dbReference type="NCBI Taxonomy" id="2546227"/>
    <lineage>
        <taxon>Bacteria</taxon>
        <taxon>Pseudomonadati</taxon>
        <taxon>Pseudomonadota</taxon>
        <taxon>Alphaproteobacteria</taxon>
        <taxon>Rhodobacterales</taxon>
        <taxon>Paracoccaceae</taxon>
        <taxon>Antarcticimicrobium</taxon>
    </lineage>
</organism>
<evidence type="ECO:0000313" key="17">
    <source>
        <dbReference type="Proteomes" id="UP000294662"/>
    </source>
</evidence>
<accession>A0A4R5END5</accession>
<evidence type="ECO:0000256" key="12">
    <source>
        <dbReference type="ARBA" id="ARBA00025185"/>
    </source>
</evidence>
<dbReference type="InterPro" id="IPR050536">
    <property type="entry name" value="DtxR_MntR_Metal-Reg"/>
</dbReference>
<evidence type="ECO:0000256" key="8">
    <source>
        <dbReference type="ARBA" id="ARBA00023125"/>
    </source>
</evidence>
<keyword evidence="6" id="KW-0678">Repressor</keyword>
<reference evidence="16 17" key="1">
    <citation type="submission" date="2019-03" db="EMBL/GenBank/DDBJ databases">
        <authorList>
            <person name="Zhang S."/>
        </authorList>
    </citation>
    <scope>NUCLEOTIDE SEQUENCE [LARGE SCALE GENOMIC DNA]</scope>
    <source>
        <strain evidence="16 17">S4J41</strain>
    </source>
</reference>
<evidence type="ECO:0000256" key="5">
    <source>
        <dbReference type="ARBA" id="ARBA00022490"/>
    </source>
</evidence>
<dbReference type="GO" id="GO:0003677">
    <property type="term" value="F:DNA binding"/>
    <property type="evidence" value="ECO:0007669"/>
    <property type="project" value="UniProtKB-KW"/>
</dbReference>
<evidence type="ECO:0000256" key="14">
    <source>
        <dbReference type="SAM" id="MobiDB-lite"/>
    </source>
</evidence>
<name>A0A4R5END5_9RHOB</name>